<dbReference type="Proteomes" id="UP000054217">
    <property type="component" value="Unassembled WGS sequence"/>
</dbReference>
<name>A0A0C3JVQ6_PISTI</name>
<evidence type="ECO:0000256" key="1">
    <source>
        <dbReference type="ARBA" id="ARBA00022574"/>
    </source>
</evidence>
<reference evidence="5" key="2">
    <citation type="submission" date="2015-01" db="EMBL/GenBank/DDBJ databases">
        <title>Evolutionary Origins and Diversification of the Mycorrhizal Mutualists.</title>
        <authorList>
            <consortium name="DOE Joint Genome Institute"/>
            <consortium name="Mycorrhizal Genomics Consortium"/>
            <person name="Kohler A."/>
            <person name="Kuo A."/>
            <person name="Nagy L.G."/>
            <person name="Floudas D."/>
            <person name="Copeland A."/>
            <person name="Barry K.W."/>
            <person name="Cichocki N."/>
            <person name="Veneault-Fourrey C."/>
            <person name="LaButti K."/>
            <person name="Lindquist E.A."/>
            <person name="Lipzen A."/>
            <person name="Lundell T."/>
            <person name="Morin E."/>
            <person name="Murat C."/>
            <person name="Riley R."/>
            <person name="Ohm R."/>
            <person name="Sun H."/>
            <person name="Tunlid A."/>
            <person name="Henrissat B."/>
            <person name="Grigoriev I.V."/>
            <person name="Hibbett D.S."/>
            <person name="Martin F."/>
        </authorList>
    </citation>
    <scope>NUCLEOTIDE SEQUENCE [LARGE SCALE GENOMIC DNA]</scope>
    <source>
        <strain evidence="5">Marx 270</strain>
    </source>
</reference>
<dbReference type="InParanoid" id="A0A0C3JVQ6"/>
<dbReference type="Gene3D" id="2.130.10.10">
    <property type="entry name" value="YVTN repeat-like/Quinoprotein amine dehydrogenase"/>
    <property type="match status" value="1"/>
</dbReference>
<evidence type="ECO:0000256" key="3">
    <source>
        <dbReference type="PROSITE-ProRule" id="PRU00221"/>
    </source>
</evidence>
<feature type="repeat" description="WD" evidence="3">
    <location>
        <begin position="115"/>
        <end position="149"/>
    </location>
</feature>
<dbReference type="InterPro" id="IPR001680">
    <property type="entry name" value="WD40_rpt"/>
</dbReference>
<evidence type="ECO:0000313" key="5">
    <source>
        <dbReference type="Proteomes" id="UP000054217"/>
    </source>
</evidence>
<dbReference type="EMBL" id="KN831987">
    <property type="protein sequence ID" value="KIO01522.1"/>
    <property type="molecule type" value="Genomic_DNA"/>
</dbReference>
<dbReference type="InterPro" id="IPR011047">
    <property type="entry name" value="Quinoprotein_ADH-like_sf"/>
</dbReference>
<protein>
    <submittedName>
        <fullName evidence="4">Uncharacterized protein</fullName>
    </submittedName>
</protein>
<dbReference type="PROSITE" id="PS50082">
    <property type="entry name" value="WD_REPEATS_2"/>
    <property type="match status" value="1"/>
</dbReference>
<accession>A0A0C3JVQ6</accession>
<dbReference type="STRING" id="870435.A0A0C3JVQ6"/>
<dbReference type="PROSITE" id="PS00678">
    <property type="entry name" value="WD_REPEATS_1"/>
    <property type="match status" value="1"/>
</dbReference>
<dbReference type="AlphaFoldDB" id="A0A0C3JVQ6"/>
<dbReference type="OrthoDB" id="3238562at2759"/>
<keyword evidence="5" id="KW-1185">Reference proteome</keyword>
<keyword evidence="1 3" id="KW-0853">WD repeat</keyword>
<evidence type="ECO:0000256" key="2">
    <source>
        <dbReference type="ARBA" id="ARBA00022737"/>
    </source>
</evidence>
<dbReference type="InterPro" id="IPR019775">
    <property type="entry name" value="WD40_repeat_CS"/>
</dbReference>
<reference evidence="4 5" key="1">
    <citation type="submission" date="2014-04" db="EMBL/GenBank/DDBJ databases">
        <authorList>
            <consortium name="DOE Joint Genome Institute"/>
            <person name="Kuo A."/>
            <person name="Kohler A."/>
            <person name="Costa M.D."/>
            <person name="Nagy L.G."/>
            <person name="Floudas D."/>
            <person name="Copeland A."/>
            <person name="Barry K.W."/>
            <person name="Cichocki N."/>
            <person name="Veneault-Fourrey C."/>
            <person name="LaButti K."/>
            <person name="Lindquist E.A."/>
            <person name="Lipzen A."/>
            <person name="Lundell T."/>
            <person name="Morin E."/>
            <person name="Murat C."/>
            <person name="Sun H."/>
            <person name="Tunlid A."/>
            <person name="Henrissat B."/>
            <person name="Grigoriev I.V."/>
            <person name="Hibbett D.S."/>
            <person name="Martin F."/>
            <person name="Nordberg H.P."/>
            <person name="Cantor M.N."/>
            <person name="Hua S.X."/>
        </authorList>
    </citation>
    <scope>NUCLEOTIDE SEQUENCE [LARGE SCALE GENOMIC DNA]</scope>
    <source>
        <strain evidence="4 5">Marx 270</strain>
    </source>
</reference>
<keyword evidence="2" id="KW-0677">Repeat</keyword>
<sequence length="167" mass="19074">MVLVSLSLLRAEPAFDCPRSPVLPISAQFFNHGRSLIVAYLDSQELVAWNVDPWNQIWSHKIRTRIGATAYHEETRTFLIWNLTDGIDVYRLSDKPTARLHHVHHLRVTIRCNRICQVQFSLDGLVAITGSDNGQVMLWDIRSGKLTQSLRHGKGEFFVGSLSYVYV</sequence>
<organism evidence="4 5">
    <name type="scientific">Pisolithus tinctorius Marx 270</name>
    <dbReference type="NCBI Taxonomy" id="870435"/>
    <lineage>
        <taxon>Eukaryota</taxon>
        <taxon>Fungi</taxon>
        <taxon>Dikarya</taxon>
        <taxon>Basidiomycota</taxon>
        <taxon>Agaricomycotina</taxon>
        <taxon>Agaricomycetes</taxon>
        <taxon>Agaricomycetidae</taxon>
        <taxon>Boletales</taxon>
        <taxon>Sclerodermatineae</taxon>
        <taxon>Pisolithaceae</taxon>
        <taxon>Pisolithus</taxon>
    </lineage>
</organism>
<proteinExistence type="predicted"/>
<dbReference type="InterPro" id="IPR015943">
    <property type="entry name" value="WD40/YVTN_repeat-like_dom_sf"/>
</dbReference>
<dbReference type="SUPFAM" id="SSF50998">
    <property type="entry name" value="Quinoprotein alcohol dehydrogenase-like"/>
    <property type="match status" value="1"/>
</dbReference>
<evidence type="ECO:0000313" key="4">
    <source>
        <dbReference type="EMBL" id="KIO01522.1"/>
    </source>
</evidence>
<dbReference type="HOGENOM" id="CLU_123678_0_0_1"/>
<gene>
    <name evidence="4" type="ORF">M404DRAFT_149766</name>
</gene>